<sequence length="223" mass="26149">MSRKRLDVELDELLAEYSPRIKREEVWESYLESSNNPNSLEHKINKYVTEIGDDERRKIFAGIYEIAFDAYEEEYLAGDLNALMKCINYCCTEKLALPSWAADAFHQGYTKINNCEARSWDVIFGKPNKGKHKAKRSEEDNIKIHLYIRKKISKGNPVDEGLFSDAAEQFYGCSTEMKKIYYDLERERLRWKKSRLEGIRITHAALEPLGISPWQKKLRKKTK</sequence>
<name>A0A2T5HYV6_9PROT</name>
<reference evidence="1 2" key="1">
    <citation type="submission" date="2018-04" db="EMBL/GenBank/DDBJ databases">
        <title>Active sludge and wastewater microbial communities from Klosterneuburg, Austria.</title>
        <authorList>
            <person name="Wagner M."/>
        </authorList>
    </citation>
    <scope>NUCLEOTIDE SEQUENCE [LARGE SCALE GENOMIC DNA]</scope>
    <source>
        <strain evidence="1 2">Nm49</strain>
    </source>
</reference>
<protein>
    <submittedName>
        <fullName evidence="1">Uncharacterized protein</fullName>
    </submittedName>
</protein>
<evidence type="ECO:0000313" key="1">
    <source>
        <dbReference type="EMBL" id="PTQ76742.1"/>
    </source>
</evidence>
<comment type="caution">
    <text evidence="1">The sequence shown here is derived from an EMBL/GenBank/DDBJ whole genome shotgun (WGS) entry which is preliminary data.</text>
</comment>
<dbReference type="AlphaFoldDB" id="A0A2T5HYV6"/>
<proteinExistence type="predicted"/>
<dbReference type="EMBL" id="QAOI01000014">
    <property type="protein sequence ID" value="PTQ76742.1"/>
    <property type="molecule type" value="Genomic_DNA"/>
</dbReference>
<organism evidence="1 2">
    <name type="scientific">Nitrosomonas oligotropha</name>
    <dbReference type="NCBI Taxonomy" id="42354"/>
    <lineage>
        <taxon>Bacteria</taxon>
        <taxon>Pseudomonadati</taxon>
        <taxon>Pseudomonadota</taxon>
        <taxon>Betaproteobacteria</taxon>
        <taxon>Nitrosomonadales</taxon>
        <taxon>Nitrosomonadaceae</taxon>
        <taxon>Nitrosomonas</taxon>
    </lineage>
</organism>
<gene>
    <name evidence="1" type="ORF">C8R26_11461</name>
</gene>
<dbReference type="Proteomes" id="UP000244128">
    <property type="component" value="Unassembled WGS sequence"/>
</dbReference>
<accession>A0A2T5HYV6</accession>
<evidence type="ECO:0000313" key="2">
    <source>
        <dbReference type="Proteomes" id="UP000244128"/>
    </source>
</evidence>